<dbReference type="GeneTree" id="ENSGT00940000177964"/>
<proteinExistence type="predicted"/>
<evidence type="ECO:0000256" key="1">
    <source>
        <dbReference type="SAM" id="MobiDB-lite"/>
    </source>
</evidence>
<sequence>MIDDLCLYEEVNIKKTGLIIDAFIQWQCCMRQSLHLNQLLCSPLPEPQCARLYCGPLLHRLADEDTIEEVQKTLRGEKKELYENLKTVCNPYSGEGSSQSSRVEVSSTDMESSNGEWETKKRGKKEGGKKNKLQKKK</sequence>
<feature type="region of interest" description="Disordered" evidence="1">
    <location>
        <begin position="89"/>
        <end position="137"/>
    </location>
</feature>
<organism evidence="2">
    <name type="scientific">Pundamilia nyererei</name>
    <dbReference type="NCBI Taxonomy" id="303518"/>
    <lineage>
        <taxon>Eukaryota</taxon>
        <taxon>Metazoa</taxon>
        <taxon>Chordata</taxon>
        <taxon>Craniata</taxon>
        <taxon>Vertebrata</taxon>
        <taxon>Euteleostomi</taxon>
        <taxon>Actinopterygii</taxon>
        <taxon>Neopterygii</taxon>
        <taxon>Teleostei</taxon>
        <taxon>Neoteleostei</taxon>
        <taxon>Acanthomorphata</taxon>
        <taxon>Ovalentaria</taxon>
        <taxon>Cichlomorphae</taxon>
        <taxon>Cichliformes</taxon>
        <taxon>Cichlidae</taxon>
        <taxon>African cichlids</taxon>
        <taxon>Pseudocrenilabrinae</taxon>
        <taxon>Haplochromini</taxon>
        <taxon>Pundamilia</taxon>
    </lineage>
</organism>
<name>A0A3B4EZU4_9CICH</name>
<reference evidence="2" key="1">
    <citation type="submission" date="2023-09" db="UniProtKB">
        <authorList>
            <consortium name="Ensembl"/>
        </authorList>
    </citation>
    <scope>IDENTIFICATION</scope>
</reference>
<accession>A0A3B4EZU4</accession>
<protein>
    <submittedName>
        <fullName evidence="2">Uncharacterized protein</fullName>
    </submittedName>
</protein>
<dbReference type="STRING" id="303518.ENSPNYP00000003740"/>
<dbReference type="AlphaFoldDB" id="A0A3B4EZU4"/>
<dbReference type="InterPro" id="IPR026832">
    <property type="entry name" value="Asteroid"/>
</dbReference>
<feature type="compositionally biased region" description="Low complexity" evidence="1">
    <location>
        <begin position="93"/>
        <end position="107"/>
    </location>
</feature>
<dbReference type="Ensembl" id="ENSPNYT00000003837.1">
    <property type="protein sequence ID" value="ENSPNYP00000003740.1"/>
    <property type="gene ID" value="ENSPNYG00000002911.1"/>
</dbReference>
<dbReference type="PANTHER" id="PTHR15665">
    <property type="entry name" value="ASTEROID PROTEIN"/>
    <property type="match status" value="1"/>
</dbReference>
<evidence type="ECO:0000313" key="2">
    <source>
        <dbReference type="Ensembl" id="ENSPNYP00000003740.1"/>
    </source>
</evidence>
<dbReference type="PANTHER" id="PTHR15665:SF1">
    <property type="entry name" value="PROTEIN ASTEROID HOMOLOG 1"/>
    <property type="match status" value="1"/>
</dbReference>
<feature type="compositionally biased region" description="Basic and acidic residues" evidence="1">
    <location>
        <begin position="117"/>
        <end position="129"/>
    </location>
</feature>